<evidence type="ECO:0000256" key="2">
    <source>
        <dbReference type="ARBA" id="ARBA00006920"/>
    </source>
</evidence>
<dbReference type="Pfam" id="PF06736">
    <property type="entry name" value="TMEM175"/>
    <property type="match status" value="1"/>
</dbReference>
<feature type="transmembrane region" description="Helical" evidence="13">
    <location>
        <begin position="37"/>
        <end position="57"/>
    </location>
</feature>
<keyword evidence="6" id="KW-0631">Potassium channel</keyword>
<organism evidence="14 15">
    <name type="scientific">Deinococcus ficus</name>
    <dbReference type="NCBI Taxonomy" id="317577"/>
    <lineage>
        <taxon>Bacteria</taxon>
        <taxon>Thermotogati</taxon>
        <taxon>Deinococcota</taxon>
        <taxon>Deinococci</taxon>
        <taxon>Deinococcales</taxon>
        <taxon>Deinococcaceae</taxon>
        <taxon>Deinococcus</taxon>
    </lineage>
</organism>
<keyword evidence="5 13" id="KW-0812">Transmembrane</keyword>
<evidence type="ECO:0000256" key="8">
    <source>
        <dbReference type="ARBA" id="ARBA00022989"/>
    </source>
</evidence>
<dbReference type="InterPro" id="IPR010617">
    <property type="entry name" value="TMEM175-like"/>
</dbReference>
<keyword evidence="9" id="KW-0406">Ion transport</keyword>
<feature type="transmembrane region" description="Helical" evidence="13">
    <location>
        <begin position="6"/>
        <end position="25"/>
    </location>
</feature>
<keyword evidence="11" id="KW-0407">Ion channel</keyword>
<comment type="similarity">
    <text evidence="2">Belongs to the TMEM175 family.</text>
</comment>
<keyword evidence="15" id="KW-1185">Reference proteome</keyword>
<feature type="transmembrane region" description="Helical" evidence="13">
    <location>
        <begin position="77"/>
        <end position="96"/>
    </location>
</feature>
<dbReference type="KEGG" id="dfc:DFI_16145"/>
<proteinExistence type="inferred from homology"/>
<evidence type="ECO:0000313" key="15">
    <source>
        <dbReference type="Proteomes" id="UP000259030"/>
    </source>
</evidence>
<evidence type="ECO:0000256" key="1">
    <source>
        <dbReference type="ARBA" id="ARBA00004141"/>
    </source>
</evidence>
<evidence type="ECO:0000256" key="12">
    <source>
        <dbReference type="ARBA" id="ARBA00034430"/>
    </source>
</evidence>
<evidence type="ECO:0000256" key="13">
    <source>
        <dbReference type="SAM" id="Phobius"/>
    </source>
</evidence>
<geneLocation type="plasmid" evidence="15">
    <name>pdfi1</name>
</geneLocation>
<dbReference type="GO" id="GO:0016020">
    <property type="term" value="C:membrane"/>
    <property type="evidence" value="ECO:0007669"/>
    <property type="project" value="UniProtKB-SubCell"/>
</dbReference>
<reference evidence="14 15" key="1">
    <citation type="submission" date="2017-05" db="EMBL/GenBank/DDBJ databases">
        <title>The complete genome sequence of Deinococcus ficus isolated from the rhizosphere of the Ficus religiosa L. in Taiwan.</title>
        <authorList>
            <person name="Wu K.-M."/>
            <person name="Liao T.-L."/>
            <person name="Liu Y.-M."/>
            <person name="Young C.-C."/>
            <person name="Tsai S.-F."/>
        </authorList>
    </citation>
    <scope>NUCLEOTIDE SEQUENCE [LARGE SCALE GENOMIC DNA]</scope>
    <source>
        <strain evidence="14 15">CC-FR2-10</strain>
        <plasmid evidence="15">pdfi1</plasmid>
    </source>
</reference>
<dbReference type="AlphaFoldDB" id="A0A221T1F6"/>
<keyword evidence="3" id="KW-0813">Transport</keyword>
<comment type="catalytic activity">
    <reaction evidence="12">
        <text>K(+)(in) = K(+)(out)</text>
        <dbReference type="Rhea" id="RHEA:29463"/>
        <dbReference type="ChEBI" id="CHEBI:29103"/>
    </reaction>
</comment>
<dbReference type="GO" id="GO:0005267">
    <property type="term" value="F:potassium channel activity"/>
    <property type="evidence" value="ECO:0007669"/>
    <property type="project" value="UniProtKB-KW"/>
</dbReference>
<evidence type="ECO:0000256" key="9">
    <source>
        <dbReference type="ARBA" id="ARBA00023065"/>
    </source>
</evidence>
<dbReference type="GO" id="GO:0015252">
    <property type="term" value="F:proton channel activity"/>
    <property type="evidence" value="ECO:0007669"/>
    <property type="project" value="InterPro"/>
</dbReference>
<accession>A0A221T1F6</accession>
<dbReference type="Proteomes" id="UP000259030">
    <property type="component" value="Plasmid pDFI1"/>
</dbReference>
<protein>
    <recommendedName>
        <fullName evidence="16">DUF1211 domain-containing membrane protein</fullName>
    </recommendedName>
</protein>
<feature type="transmembrane region" description="Helical" evidence="13">
    <location>
        <begin position="103"/>
        <end position="122"/>
    </location>
</feature>
<evidence type="ECO:0000256" key="5">
    <source>
        <dbReference type="ARBA" id="ARBA00022692"/>
    </source>
</evidence>
<evidence type="ECO:0000256" key="3">
    <source>
        <dbReference type="ARBA" id="ARBA00022448"/>
    </source>
</evidence>
<keyword evidence="7" id="KW-0630">Potassium</keyword>
<keyword evidence="10 13" id="KW-0472">Membrane</keyword>
<name>A0A221T1F6_9DEIO</name>
<evidence type="ECO:0000256" key="4">
    <source>
        <dbReference type="ARBA" id="ARBA00022538"/>
    </source>
</evidence>
<keyword evidence="8 13" id="KW-1133">Transmembrane helix</keyword>
<feature type="transmembrane region" description="Helical" evidence="13">
    <location>
        <begin position="150"/>
        <end position="183"/>
    </location>
</feature>
<evidence type="ECO:0000256" key="7">
    <source>
        <dbReference type="ARBA" id="ARBA00022958"/>
    </source>
</evidence>
<dbReference type="EMBL" id="CP021082">
    <property type="protein sequence ID" value="ASN82691.1"/>
    <property type="molecule type" value="Genomic_DNA"/>
</dbReference>
<gene>
    <name evidence="14" type="ORF">DFI_16145</name>
</gene>
<evidence type="ECO:0000256" key="10">
    <source>
        <dbReference type="ARBA" id="ARBA00023136"/>
    </source>
</evidence>
<dbReference type="PANTHER" id="PTHR31462">
    <property type="entry name" value="ENDOSOMAL/LYSOSOMAL POTASSIUM CHANNEL TMEM175"/>
    <property type="match status" value="1"/>
</dbReference>
<comment type="subcellular location">
    <subcellularLocation>
        <location evidence="1">Membrane</location>
        <topology evidence="1">Multi-pass membrane protein</topology>
    </subcellularLocation>
</comment>
<evidence type="ECO:0000313" key="14">
    <source>
        <dbReference type="EMBL" id="ASN82691.1"/>
    </source>
</evidence>
<keyword evidence="4" id="KW-0633">Potassium transport</keyword>
<keyword evidence="14" id="KW-0614">Plasmid</keyword>
<dbReference type="RefSeq" id="WP_027463865.1">
    <property type="nucleotide sequence ID" value="NZ_CP021082.1"/>
</dbReference>
<sequence>MKKSRLEAFSDGVLAIIITIMVLELHTPEHHAWANALSLWPVLLSYLLSFVFVGIYWNNHHHLLQAVRQVDGRVLWANLHLLFWLSLFPFVTGWVGESHFAPVPVTCCAGVALLAAVAYRVLTRVIIRSDTSNHLLADATGSDTKGTVSMVAYTLAVLAPLLGSPGVLVSGLLLIGVILMWLVPDRRIERALVREAQTSHSHAE</sequence>
<evidence type="ECO:0000256" key="6">
    <source>
        <dbReference type="ARBA" id="ARBA00022826"/>
    </source>
</evidence>
<dbReference type="PANTHER" id="PTHR31462:SF5">
    <property type="entry name" value="ENDOSOMAL_LYSOSOMAL PROTON CHANNEL TMEM175"/>
    <property type="match status" value="1"/>
</dbReference>
<evidence type="ECO:0008006" key="16">
    <source>
        <dbReference type="Google" id="ProtNLM"/>
    </source>
</evidence>
<evidence type="ECO:0000256" key="11">
    <source>
        <dbReference type="ARBA" id="ARBA00023303"/>
    </source>
</evidence>